<gene>
    <name evidence="2" type="ORF">SLS60_008088</name>
</gene>
<evidence type="ECO:0000313" key="3">
    <source>
        <dbReference type="Proteomes" id="UP001521785"/>
    </source>
</evidence>
<keyword evidence="3" id="KW-1185">Reference proteome</keyword>
<accession>A0ABR3R3F3</accession>
<name>A0ABR3R3F3_9PLEO</name>
<comment type="caution">
    <text evidence="2">The sequence shown here is derived from an EMBL/GenBank/DDBJ whole genome shotgun (WGS) entry which is preliminary data.</text>
</comment>
<feature type="compositionally biased region" description="Basic and acidic residues" evidence="1">
    <location>
        <begin position="37"/>
        <end position="50"/>
    </location>
</feature>
<protein>
    <submittedName>
        <fullName evidence="2">Uncharacterized protein</fullName>
    </submittedName>
</protein>
<feature type="region of interest" description="Disordered" evidence="1">
    <location>
        <begin position="1"/>
        <end position="54"/>
    </location>
</feature>
<proteinExistence type="predicted"/>
<reference evidence="2 3" key="1">
    <citation type="submission" date="2024-02" db="EMBL/GenBank/DDBJ databases">
        <title>De novo assembly and annotation of 12 fungi associated with fruit tree decline syndrome in Ontario, Canada.</title>
        <authorList>
            <person name="Sulman M."/>
            <person name="Ellouze W."/>
            <person name="Ilyukhin E."/>
        </authorList>
    </citation>
    <scope>NUCLEOTIDE SEQUENCE [LARGE SCALE GENOMIC DNA]</scope>
    <source>
        <strain evidence="2 3">M42-189</strain>
    </source>
</reference>
<dbReference type="EMBL" id="JAKJXO020000011">
    <property type="protein sequence ID" value="KAL1598943.1"/>
    <property type="molecule type" value="Genomic_DNA"/>
</dbReference>
<sequence length="103" mass="11213">MGRQKSNWLGQAKQNKGKQKTKGNVAGFDPEINSLSEPRHEQDQDEERKAPRLKKSCVVVPGSYITSAEGDSLWGDILASPASIQNACTTNGEPLCARDRDGD</sequence>
<evidence type="ECO:0000256" key="1">
    <source>
        <dbReference type="SAM" id="MobiDB-lite"/>
    </source>
</evidence>
<dbReference type="Proteomes" id="UP001521785">
    <property type="component" value="Unassembled WGS sequence"/>
</dbReference>
<evidence type="ECO:0000313" key="2">
    <source>
        <dbReference type="EMBL" id="KAL1598943.1"/>
    </source>
</evidence>
<organism evidence="2 3">
    <name type="scientific">Paraconiothyrium brasiliense</name>
    <dbReference type="NCBI Taxonomy" id="300254"/>
    <lineage>
        <taxon>Eukaryota</taxon>
        <taxon>Fungi</taxon>
        <taxon>Dikarya</taxon>
        <taxon>Ascomycota</taxon>
        <taxon>Pezizomycotina</taxon>
        <taxon>Dothideomycetes</taxon>
        <taxon>Pleosporomycetidae</taxon>
        <taxon>Pleosporales</taxon>
        <taxon>Massarineae</taxon>
        <taxon>Didymosphaeriaceae</taxon>
        <taxon>Paraconiothyrium</taxon>
    </lineage>
</organism>